<dbReference type="EMBL" id="NOKA02000001">
    <property type="protein sequence ID" value="RDY33228.1"/>
    <property type="molecule type" value="Genomic_DNA"/>
</dbReference>
<dbReference type="OrthoDB" id="1778922at2"/>
<proteinExistence type="predicted"/>
<dbReference type="AlphaFoldDB" id="A0A371JKG1"/>
<dbReference type="InterPro" id="IPR014833">
    <property type="entry name" value="TnsA_N"/>
</dbReference>
<evidence type="ECO:0000313" key="3">
    <source>
        <dbReference type="Proteomes" id="UP000216411"/>
    </source>
</evidence>
<gene>
    <name evidence="2" type="ORF">CG710_001510</name>
</gene>
<dbReference type="RefSeq" id="WP_094377000.1">
    <property type="nucleotide sequence ID" value="NZ_NOKA02000001.1"/>
</dbReference>
<evidence type="ECO:0000313" key="2">
    <source>
        <dbReference type="EMBL" id="RDY33228.1"/>
    </source>
</evidence>
<keyword evidence="3" id="KW-1185">Reference proteome</keyword>
<protein>
    <recommendedName>
        <fullName evidence="1">TnsA endonuclease N-terminal domain-containing protein</fullName>
    </recommendedName>
</protein>
<dbReference type="Proteomes" id="UP000216411">
    <property type="component" value="Unassembled WGS sequence"/>
</dbReference>
<evidence type="ECO:0000259" key="1">
    <source>
        <dbReference type="Pfam" id="PF08722"/>
    </source>
</evidence>
<feature type="domain" description="TnsA endonuclease N-terminal" evidence="1">
    <location>
        <begin position="51"/>
        <end position="126"/>
    </location>
</feature>
<dbReference type="GO" id="GO:0003676">
    <property type="term" value="F:nucleic acid binding"/>
    <property type="evidence" value="ECO:0007669"/>
    <property type="project" value="InterPro"/>
</dbReference>
<comment type="caution">
    <text evidence="2">The sequence shown here is derived from an EMBL/GenBank/DDBJ whole genome shotgun (WGS) entry which is preliminary data.</text>
</comment>
<sequence>MCKYKPIEMARSMHYGNNYFNTYSIKLKRNVRLFSELEYHNYLTLELDSFVDSFCEQPLKIEINLDEKLVTSIFDMWVLYKDGSEEFQEVKYAKEIEKPPSRTFCQIQKQQMWCEQHEYKYTIRTDKEII</sequence>
<reference evidence="2 3" key="1">
    <citation type="journal article" date="2017" name="Genome Announc.">
        <title>Draft Genome Sequence of a Sporulating and Motile Strain of Lachnotalea glycerini Isolated from Water in Quebec City, Canada.</title>
        <authorList>
            <person name="Maheux A.F."/>
            <person name="Boudreau D.K."/>
            <person name="Berube E."/>
            <person name="Boissinot M."/>
            <person name="Raymond F."/>
            <person name="Brodeur S."/>
            <person name="Corbeil J."/>
            <person name="Isabel S."/>
            <person name="Omar R.F."/>
            <person name="Bergeron M.G."/>
        </authorList>
    </citation>
    <scope>NUCLEOTIDE SEQUENCE [LARGE SCALE GENOMIC DNA]</scope>
    <source>
        <strain evidence="2 3">CCRI-19302</strain>
    </source>
</reference>
<accession>A0A371JKG1</accession>
<organism evidence="2 3">
    <name type="scientific">Lachnotalea glycerini</name>
    <dbReference type="NCBI Taxonomy" id="1763509"/>
    <lineage>
        <taxon>Bacteria</taxon>
        <taxon>Bacillati</taxon>
        <taxon>Bacillota</taxon>
        <taxon>Clostridia</taxon>
        <taxon>Lachnospirales</taxon>
        <taxon>Lachnospiraceae</taxon>
        <taxon>Lachnotalea</taxon>
    </lineage>
</organism>
<name>A0A371JKG1_9FIRM</name>
<dbReference type="InterPro" id="IPR011856">
    <property type="entry name" value="tRNA_endonuc-like_dom_sf"/>
</dbReference>
<dbReference type="Gene3D" id="3.40.1350.10">
    <property type="match status" value="1"/>
</dbReference>
<dbReference type="Pfam" id="PF08722">
    <property type="entry name" value="Tn7_TnsA-like_N"/>
    <property type="match status" value="1"/>
</dbReference>